<proteinExistence type="predicted"/>
<feature type="domain" description="DSBA-like thioredoxin" evidence="1">
    <location>
        <begin position="11"/>
        <end position="210"/>
    </location>
</feature>
<dbReference type="PANTHER" id="PTHR13887:SF41">
    <property type="entry name" value="THIOREDOXIN SUPERFAMILY PROTEIN"/>
    <property type="match status" value="1"/>
</dbReference>
<organism evidence="2 3">
    <name type="scientific">Methylocella silvestris</name>
    <dbReference type="NCBI Taxonomy" id="199596"/>
    <lineage>
        <taxon>Bacteria</taxon>
        <taxon>Pseudomonadati</taxon>
        <taxon>Pseudomonadota</taxon>
        <taxon>Alphaproteobacteria</taxon>
        <taxon>Hyphomicrobiales</taxon>
        <taxon>Beijerinckiaceae</taxon>
        <taxon>Methylocella</taxon>
    </lineage>
</organism>
<dbReference type="GO" id="GO:0016491">
    <property type="term" value="F:oxidoreductase activity"/>
    <property type="evidence" value="ECO:0007669"/>
    <property type="project" value="InterPro"/>
</dbReference>
<dbReference type="SUPFAM" id="SSF52833">
    <property type="entry name" value="Thioredoxin-like"/>
    <property type="match status" value="1"/>
</dbReference>
<dbReference type="OrthoDB" id="9799122at2"/>
<evidence type="ECO:0000313" key="2">
    <source>
        <dbReference type="EMBL" id="PNG27845.1"/>
    </source>
</evidence>
<protein>
    <submittedName>
        <fullName evidence="2">Disulfide bond formation protein DsbA</fullName>
    </submittedName>
</protein>
<dbReference type="RefSeq" id="WP_102842154.1">
    <property type="nucleotide sequence ID" value="NZ_PDZR01000001.1"/>
</dbReference>
<evidence type="ECO:0000313" key="3">
    <source>
        <dbReference type="Proteomes" id="UP000236286"/>
    </source>
</evidence>
<name>A0A2J7TM43_METSI</name>
<dbReference type="Proteomes" id="UP000236286">
    <property type="component" value="Unassembled WGS sequence"/>
</dbReference>
<accession>A0A2J7TM43</accession>
<comment type="caution">
    <text evidence="2">The sequence shown here is derived from an EMBL/GenBank/DDBJ whole genome shotgun (WGS) entry which is preliminary data.</text>
</comment>
<dbReference type="InterPro" id="IPR001853">
    <property type="entry name" value="DSBA-like_thioredoxin_dom"/>
</dbReference>
<dbReference type="Gene3D" id="3.40.30.10">
    <property type="entry name" value="Glutaredoxin"/>
    <property type="match status" value="1"/>
</dbReference>
<dbReference type="InterPro" id="IPR036249">
    <property type="entry name" value="Thioredoxin-like_sf"/>
</dbReference>
<dbReference type="PANTHER" id="PTHR13887">
    <property type="entry name" value="GLUTATHIONE S-TRANSFERASE KAPPA"/>
    <property type="match status" value="1"/>
</dbReference>
<gene>
    <name evidence="2" type="ORF">CR492_02820</name>
</gene>
<dbReference type="EMBL" id="PDZR01000001">
    <property type="protein sequence ID" value="PNG27845.1"/>
    <property type="molecule type" value="Genomic_DNA"/>
</dbReference>
<dbReference type="Pfam" id="PF01323">
    <property type="entry name" value="DSBA"/>
    <property type="match status" value="1"/>
</dbReference>
<sequence>MSAKQPKPIPIDFIGDLASARCFMGLRLIQTVVASVPGLAVDIRWHPFQIDPGLPPEGQDRAEYLVERWGSPQKAREALQDMEEQAREFGLRFAFDKIRRQPNTFEAHRLIRYARNFGVELQLIESAFRAFLIDGVDIGDREALLTLAANAGVDPELAEPFLKMNDDVEALQQELSGFRSLGMVSAPRFIIAGKETIHGLVPAEDFADALFRAVEEE</sequence>
<dbReference type="AlphaFoldDB" id="A0A2J7TM43"/>
<dbReference type="CDD" id="cd03024">
    <property type="entry name" value="DsbA_FrnE"/>
    <property type="match status" value="1"/>
</dbReference>
<reference evidence="2 3" key="1">
    <citation type="submission" date="2017-10" db="EMBL/GenBank/DDBJ databases">
        <title>Genome announcement of Methylocella silvestris TVC from permafrost.</title>
        <authorList>
            <person name="Wang J."/>
            <person name="Geng K."/>
            <person name="Ul-Haque F."/>
            <person name="Crombie A.T."/>
            <person name="Street L.E."/>
            <person name="Wookey P.A."/>
            <person name="Murrell J.C."/>
            <person name="Pratscher J."/>
        </authorList>
    </citation>
    <scope>NUCLEOTIDE SEQUENCE [LARGE SCALE GENOMIC DNA]</scope>
    <source>
        <strain evidence="2 3">TVC</strain>
    </source>
</reference>
<evidence type="ECO:0000259" key="1">
    <source>
        <dbReference type="Pfam" id="PF01323"/>
    </source>
</evidence>